<evidence type="ECO:0000256" key="5">
    <source>
        <dbReference type="ARBA" id="ARBA00023157"/>
    </source>
</evidence>
<evidence type="ECO:0000259" key="8">
    <source>
        <dbReference type="PROSITE" id="PS50221"/>
    </source>
</evidence>
<keyword evidence="10" id="KW-1185">Reference proteome</keyword>
<comment type="subcellular location">
    <subcellularLocation>
        <location evidence="1">Membrane</location>
    </subcellularLocation>
</comment>
<evidence type="ECO:0000256" key="1">
    <source>
        <dbReference type="ARBA" id="ARBA00004370"/>
    </source>
</evidence>
<feature type="transmembrane region" description="Helical" evidence="7">
    <location>
        <begin position="2513"/>
        <end position="2530"/>
    </location>
</feature>
<dbReference type="SMART" id="SM00303">
    <property type="entry name" value="GPS"/>
    <property type="match status" value="1"/>
</dbReference>
<reference evidence="9 10" key="1">
    <citation type="journal article" date="2019" name="PLoS Pathog.">
        <title>Genome sequence of the bovine parasite Schistosoma bovis Tanzania.</title>
        <authorList>
            <person name="Oey H."/>
            <person name="Zakrzewski M."/>
            <person name="Gobert G."/>
            <person name="Gravermann K."/>
            <person name="Stoye J."/>
            <person name="Jones M."/>
            <person name="Mcmanus D."/>
            <person name="Krause L."/>
        </authorList>
    </citation>
    <scope>NUCLEOTIDE SEQUENCE [LARGE SCALE GENOMIC DNA]</scope>
    <source>
        <strain evidence="9 10">TAN1997</strain>
    </source>
</reference>
<accession>A0A430QDE1</accession>
<dbReference type="PANTHER" id="PTHR12011:SF347">
    <property type="entry name" value="FI21270P1-RELATED"/>
    <property type="match status" value="1"/>
</dbReference>
<dbReference type="InterPro" id="IPR000203">
    <property type="entry name" value="GPS"/>
</dbReference>
<keyword evidence="3 7" id="KW-1133">Transmembrane helix</keyword>
<feature type="compositionally biased region" description="Polar residues" evidence="6">
    <location>
        <begin position="2733"/>
        <end position="2745"/>
    </location>
</feature>
<dbReference type="Proteomes" id="UP000290809">
    <property type="component" value="Unassembled WGS sequence"/>
</dbReference>
<evidence type="ECO:0000256" key="7">
    <source>
        <dbReference type="SAM" id="Phobius"/>
    </source>
</evidence>
<dbReference type="InterPro" id="IPR013320">
    <property type="entry name" value="ConA-like_dom_sf"/>
</dbReference>
<evidence type="ECO:0000256" key="2">
    <source>
        <dbReference type="ARBA" id="ARBA00022692"/>
    </source>
</evidence>
<feature type="region of interest" description="Disordered" evidence="6">
    <location>
        <begin position="2733"/>
        <end position="2765"/>
    </location>
</feature>
<keyword evidence="4 7" id="KW-0472">Membrane</keyword>
<feature type="non-terminal residue" evidence="9">
    <location>
        <position position="1"/>
    </location>
</feature>
<dbReference type="Gene3D" id="1.20.1070.10">
    <property type="entry name" value="Rhodopsin 7-helix transmembrane proteins"/>
    <property type="match status" value="1"/>
</dbReference>
<dbReference type="GO" id="GO:0005886">
    <property type="term" value="C:plasma membrane"/>
    <property type="evidence" value="ECO:0007669"/>
    <property type="project" value="TreeGrafter"/>
</dbReference>
<dbReference type="InterPro" id="IPR046338">
    <property type="entry name" value="GAIN_dom_sf"/>
</dbReference>
<proteinExistence type="predicted"/>
<name>A0A430QDE1_SCHBO</name>
<dbReference type="InterPro" id="IPR057244">
    <property type="entry name" value="GAIN_B"/>
</dbReference>
<feature type="transmembrane region" description="Helical" evidence="7">
    <location>
        <begin position="2482"/>
        <end position="2501"/>
    </location>
</feature>
<evidence type="ECO:0000313" key="10">
    <source>
        <dbReference type="Proteomes" id="UP000290809"/>
    </source>
</evidence>
<dbReference type="SUPFAM" id="SSF49899">
    <property type="entry name" value="Concanavalin A-like lectins/glucanases"/>
    <property type="match status" value="3"/>
</dbReference>
<feature type="transmembrane region" description="Helical" evidence="7">
    <location>
        <begin position="2551"/>
        <end position="2572"/>
    </location>
</feature>
<evidence type="ECO:0000256" key="4">
    <source>
        <dbReference type="ARBA" id="ARBA00023136"/>
    </source>
</evidence>
<sequence>SPPLPPANTSNSSTLDTTLAITVGENVTDAALLPTVSTVKSATNTTQISSLLSTTVNTLLNASSVGPVLAVTSSPTTANTSTTTISPTVVAATTAIAVSPTTSTTNTSNTTTIMATTKNTTTTNTSNTNVITTMTNGTVSSTSNDTTSAIRNTNITNINSTTNPTTIGPISNVTTTTVISANTTMATTTTTPKTTTNTTAMTTKNTTNITTTTTITTTNATTINPITTNTTNLKETNATTTNTTSATNTTNISPTTTTTTATIITTVKPITNTTTSNTSQSLLTLGTPSGVINTNKSITNTTSWTYISNTTNATTTTNTTIPTFITNTTNAVTTASTTNSTTTISSIKTITGVISSTIIKLASFEDNTGPKPIQLPVPKYELPIEDLVDVRYENTANHYWSFKRVVGKSFIFDRAPDRNTLTRSIYDRLSLFDSKLSNAGPIYNDLNNMKKSLFISLNGTLPEKRLTTPGIHDTQDSIYINLNENESCICLLDDITRERYYFKQCLLDINECDYGLSLSIWLQFTTETFNPKEVLISTAPEKGKGFSLLINNGMLEFELRTADTLWKVNSPITKTLNQWVNIGVAWGKSAQMIKLVINGKIVAVKNNYQGVQYLGSNSTPTSIWVGCNRGLDGDKIISSVNPGIRVATVALWYWPIQLNELFSGGLEHYLLTERVAEPLVPQPSKTTNYADYTNEVEELTPAEEISETLNPIYLMADYYNPLLVLPLNYTKHDIELVADRSKLKTAYKLTSVRSCFEMKLFNVKTCPGNISLCTRGLSMGVWLNIPDILDTTVGILDILELVNGITVSVYNNYINIFVNSNMGLVVFRVYSMIPRDVWFNIGISLSNFIDPTASVYFNGISMPVEQVMPPTETPLKRTDRCLNGLILGSSKIEQSAAGIAYNDFILWYRWLYSFESHLFVGYTRAQQANLHNASYYWTPDPYIFYDSNVQIQVRQKYKYLQPENDYSLTGIPGYSLASIYRPKFVKFHFSHDDYENKSKVPVLEMKPQHYMMLGQRKSSEVISTNLLWTGKCLIEPSLSACSARGFSMSIWIKLLSVSQDRIRFYLNSGDGGTSLSTMSYCRGISIFTDTSLIGVSISQLSSTWQLVLDSSSYKIGQWINIGILWRGDVGLTLLLDGVNYGSILSNGQKTYKPRESPPYLVLGRYDTDNQAAWLSPSDADYAAKQNRGNEPQWEMSHYVLGDIAYFNRFLSHKEYNEQIGLLGNPYLRNILGNVWFGRNMISPPISEIMEAVSRNISKPGPILNGVSSSVLLLQNPEAVQLSAGGSLRLGTFRVNGCPYNLQNCQQGLSIGGWYRFGGYFTKPTDNQIEPIILFSGSGGDYGLTISYNGALLGGWLQYNIIKNNTTIQNYWLCIADNLQIGLNQKNMQWIHFSLIWGMNNNNNNNNNNEYVLQLLINGLIIIECNKNIQINNLLYQQWINQAIEKSKNLFNETNTNKQSFLLISSKTLDPIQEITFSIALLILQPRYLTLTSLMNLIGMEYYEIIELLYSTFYWQMSGLLYQLTSNRIKIINSYYGRDQYDNPNGALCTEGNDLSYIILNGDKIGLNGEMTNLYESCLYDPSICKRYGLSFRFILLELPNELDGIHEILRTTPINSIIKTVGLRMYLSSDQNEFIVEIRSQYLTYKYSIKRNFIQQPGKWINMQIFYYQDHPLTIRVDGNTNTSIENGTIINEVNVKLSTDVRLKQNLMVGRGLKMCISSMTLYDMSSENNFDLLASTANSQICYTNMDIFEPLQGSINDYKNRTNSASRLEKFIRPLSFPSASCIQYPDICSKNGMTMSMWIMINGFVNEYGENLDVKNNESLTAMILSTGPPNNSGILIQVSGQLENEELKLSLKTSIYTRNYLWLVDSNNALELGQWTNIAFSWFSQPEDNSGSVGIYINGLLKQSSTIPTSVLNMNTELNDTSKVFIGSAYYNWNKNTTDSVNKVFATGGIANLAYWESKNVISCSKPRKTKKFLLGDCESDNDIPETVTCVMMQGCKQVDGLVCMDETLSNLIRMANQANKLIYPSDFMKVLQISMNLLKMYNPYETISNNNNNNQNNDISFALNVLSSTMNIIHSWFKTIETFTNTIDQSLINEINSIKQNVHYIIINLINQLLSSQFKPIWLQLLQDNIIKYNKLLPELNRIFLFISNINEYSQLNSCYTLRKLRKMNVASYSLSFQLNNTNTNYNDDNNCLLDNKNPLILNISHLTNSGNEIYHSQFKIKTNLNDDQQNIQLNGALTILTILSNNNENLKIADIPLDKFSTNTQYQQNYIANEQKMLYKNNTLQSNTPFLFFIASPLYSVEFYAENQLYKTLSNSVNSNMTIQLNYTVPLLHLNKYQSVYYYETTWRMKWMAYNSETYNEGVLANQIRCVYWDDQLDINGAWNTDGCQIIKSTKTHVQCSCNHLSLFAVAMESEDAPYRSVPIWKAWGTKSESECTMLMNIIIFGGNGLSLTCSIIFLLTLITVWKKASIPDICLTRMGLCLCQIGFHATLLIEPLMNQYQIPCQAIGVSLNLFAILVSSWLSNEAISLFKSFVLGQLKLTYCWTWITGIVIPVSLVLIPAVISKLSSHGGDLLCLPANESLEFWIMFGSMFAYTIINIIVCFTLTCNLETPAFLPPKILDRLFTRVKKLNSLLLYYLITWSLLFVVIQVTIPYVVFIAFTLVSLQGTWSFVIYGLEDRELFKACLRNTQNQQQSDNILETNKLSTDPVIKNMEKDELYITNQSTHQDNSTAVNQQDQDTKKDARILQRNKSNKKDI</sequence>
<comment type="caution">
    <text evidence="9">The sequence shown here is derived from an EMBL/GenBank/DDBJ whole genome shotgun (WGS) entry which is preliminary data.</text>
</comment>
<protein>
    <recommendedName>
        <fullName evidence="8">GAIN-B domain-containing protein</fullName>
    </recommendedName>
</protein>
<feature type="transmembrane region" description="Helical" evidence="7">
    <location>
        <begin position="2638"/>
        <end position="2656"/>
    </location>
</feature>
<feature type="domain" description="GAIN-B" evidence="8">
    <location>
        <begin position="2274"/>
        <end position="2425"/>
    </location>
</feature>
<dbReference type="PANTHER" id="PTHR12011">
    <property type="entry name" value="ADHESION G-PROTEIN COUPLED RECEPTOR"/>
    <property type="match status" value="1"/>
</dbReference>
<feature type="transmembrane region" description="Helical" evidence="7">
    <location>
        <begin position="2662"/>
        <end position="2684"/>
    </location>
</feature>
<gene>
    <name evidence="9" type="ORF">DC041_0010907</name>
</gene>
<organism evidence="9 10">
    <name type="scientific">Schistosoma bovis</name>
    <name type="common">Blood fluke</name>
    <dbReference type="NCBI Taxonomy" id="6184"/>
    <lineage>
        <taxon>Eukaryota</taxon>
        <taxon>Metazoa</taxon>
        <taxon>Spiralia</taxon>
        <taxon>Lophotrochozoa</taxon>
        <taxon>Platyhelminthes</taxon>
        <taxon>Trematoda</taxon>
        <taxon>Digenea</taxon>
        <taxon>Strigeidida</taxon>
        <taxon>Schistosomatoidea</taxon>
        <taxon>Schistosomatidae</taxon>
        <taxon>Schistosoma</taxon>
    </lineage>
</organism>
<dbReference type="Pfam" id="PF01825">
    <property type="entry name" value="GPS"/>
    <property type="match status" value="1"/>
</dbReference>
<feature type="transmembrane region" description="Helical" evidence="7">
    <location>
        <begin position="2592"/>
        <end position="2617"/>
    </location>
</feature>
<keyword evidence="2 7" id="KW-0812">Transmembrane</keyword>
<dbReference type="EMBL" id="QMKO01001929">
    <property type="protein sequence ID" value="RTG85674.1"/>
    <property type="molecule type" value="Genomic_DNA"/>
</dbReference>
<dbReference type="STRING" id="6184.A0A430QDE1"/>
<dbReference type="Gene3D" id="2.60.120.200">
    <property type="match status" value="2"/>
</dbReference>
<dbReference type="Gene3D" id="2.60.220.50">
    <property type="match status" value="1"/>
</dbReference>
<keyword evidence="5" id="KW-1015">Disulfide bond</keyword>
<feature type="transmembrane region" description="Helical" evidence="7">
    <location>
        <begin position="2445"/>
        <end position="2470"/>
    </location>
</feature>
<dbReference type="PROSITE" id="PS50221">
    <property type="entry name" value="GAIN_B"/>
    <property type="match status" value="1"/>
</dbReference>
<evidence type="ECO:0000256" key="3">
    <source>
        <dbReference type="ARBA" id="ARBA00022989"/>
    </source>
</evidence>
<evidence type="ECO:0000256" key="6">
    <source>
        <dbReference type="SAM" id="MobiDB-lite"/>
    </source>
</evidence>
<evidence type="ECO:0000313" key="9">
    <source>
        <dbReference type="EMBL" id="RTG85674.1"/>
    </source>
</evidence>